<protein>
    <submittedName>
        <fullName evidence="4">Predicted acetyltransferase</fullName>
    </submittedName>
</protein>
<dbReference type="AlphaFoldDB" id="A0A3S4R2G9"/>
<dbReference type="Gene3D" id="3.40.630.30">
    <property type="match status" value="1"/>
</dbReference>
<accession>A0A3S4R2G9</accession>
<evidence type="ECO:0000313" key="4">
    <source>
        <dbReference type="EMBL" id="VEG26874.1"/>
    </source>
</evidence>
<dbReference type="InterPro" id="IPR016181">
    <property type="entry name" value="Acyl_CoA_acyltransferase"/>
</dbReference>
<evidence type="ECO:0000313" key="5">
    <source>
        <dbReference type="Proteomes" id="UP000266895"/>
    </source>
</evidence>
<dbReference type="Proteomes" id="UP000266895">
    <property type="component" value="Chromosome"/>
</dbReference>
<organism evidence="4 5">
    <name type="scientific">Actinomyces howellii</name>
    <dbReference type="NCBI Taxonomy" id="52771"/>
    <lineage>
        <taxon>Bacteria</taxon>
        <taxon>Bacillati</taxon>
        <taxon>Actinomycetota</taxon>
        <taxon>Actinomycetes</taxon>
        <taxon>Actinomycetales</taxon>
        <taxon>Actinomycetaceae</taxon>
        <taxon>Actinomyces</taxon>
    </lineage>
</organism>
<feature type="domain" description="N-acetyltransferase" evidence="3">
    <location>
        <begin position="33"/>
        <end position="218"/>
    </location>
</feature>
<dbReference type="InterPro" id="IPR050769">
    <property type="entry name" value="NAT_camello-type"/>
</dbReference>
<dbReference type="RefSeq" id="WP_126381920.1">
    <property type="nucleotide sequence ID" value="NZ_LR134350.1"/>
</dbReference>
<evidence type="ECO:0000259" key="3">
    <source>
        <dbReference type="PROSITE" id="PS51186"/>
    </source>
</evidence>
<dbReference type="PANTHER" id="PTHR13947">
    <property type="entry name" value="GNAT FAMILY N-ACETYLTRANSFERASE"/>
    <property type="match status" value="1"/>
</dbReference>
<feature type="region of interest" description="Disordered" evidence="2">
    <location>
        <begin position="1"/>
        <end position="41"/>
    </location>
</feature>
<evidence type="ECO:0000256" key="2">
    <source>
        <dbReference type="SAM" id="MobiDB-lite"/>
    </source>
</evidence>
<evidence type="ECO:0000256" key="1">
    <source>
        <dbReference type="ARBA" id="ARBA00022679"/>
    </source>
</evidence>
<proteinExistence type="predicted"/>
<sequence length="220" mass="22262">MSSSTEPLPSGEPSAPSPAEPVQDRDPVAVGGGFVREARPEDLEAMGRLHAAAMLASLEAAHTGEHGGPGLPAGVRALVSAPVVAAGWQEAVARPPSTDHRVLVAISDEGAGQQVVGLAGLAPVHGTPPAGDQGGDQRGAELTALAVDPAHQRRGHGSRLLAAAVEHARTAGAEVLLIWVPRGDPSLAGLLTGAGLARTRSRREIPVGDGLVEELWAAEV</sequence>
<dbReference type="SUPFAM" id="SSF55729">
    <property type="entry name" value="Acyl-CoA N-acyltransferases (Nat)"/>
    <property type="match status" value="1"/>
</dbReference>
<keyword evidence="1 4" id="KW-0808">Transferase</keyword>
<dbReference type="InterPro" id="IPR000182">
    <property type="entry name" value="GNAT_dom"/>
</dbReference>
<dbReference type="PROSITE" id="PS51186">
    <property type="entry name" value="GNAT"/>
    <property type="match status" value="1"/>
</dbReference>
<dbReference type="OrthoDB" id="5243635at2"/>
<dbReference type="GO" id="GO:0008080">
    <property type="term" value="F:N-acetyltransferase activity"/>
    <property type="evidence" value="ECO:0007669"/>
    <property type="project" value="InterPro"/>
</dbReference>
<feature type="compositionally biased region" description="Low complexity" evidence="2">
    <location>
        <begin position="1"/>
        <end position="14"/>
    </location>
</feature>
<dbReference type="Pfam" id="PF00583">
    <property type="entry name" value="Acetyltransf_1"/>
    <property type="match status" value="1"/>
</dbReference>
<gene>
    <name evidence="4" type="ORF">NCTC11636_00750</name>
</gene>
<dbReference type="CDD" id="cd04301">
    <property type="entry name" value="NAT_SF"/>
    <property type="match status" value="1"/>
</dbReference>
<reference evidence="4 5" key="1">
    <citation type="submission" date="2018-12" db="EMBL/GenBank/DDBJ databases">
        <authorList>
            <consortium name="Pathogen Informatics"/>
        </authorList>
    </citation>
    <scope>NUCLEOTIDE SEQUENCE [LARGE SCALE GENOMIC DNA]</scope>
    <source>
        <strain evidence="4 5">NCTC11636</strain>
    </source>
</reference>
<dbReference type="PANTHER" id="PTHR13947:SF37">
    <property type="entry name" value="LD18367P"/>
    <property type="match status" value="1"/>
</dbReference>
<name>A0A3S4R2G9_9ACTO</name>
<dbReference type="KEGG" id="ahw:NCTC11636_00750"/>
<keyword evidence="5" id="KW-1185">Reference proteome</keyword>
<dbReference type="EMBL" id="LR134350">
    <property type="protein sequence ID" value="VEG26874.1"/>
    <property type="molecule type" value="Genomic_DNA"/>
</dbReference>